<dbReference type="Gene3D" id="3.40.30.10">
    <property type="entry name" value="Glutaredoxin"/>
    <property type="match status" value="1"/>
</dbReference>
<keyword evidence="6 10" id="KW-0676">Redox-active center</keyword>
<keyword evidence="4" id="KW-0249">Electron transport</keyword>
<feature type="site" description="Contributes to redox potential value" evidence="9">
    <location>
        <position position="32"/>
    </location>
</feature>
<dbReference type="PROSITE" id="PS51352">
    <property type="entry name" value="THIOREDOXIN_2"/>
    <property type="match status" value="1"/>
</dbReference>
<dbReference type="EMBL" id="VCIW01000021">
    <property type="protein sequence ID" value="TLS49480.1"/>
    <property type="molecule type" value="Genomic_DNA"/>
</dbReference>
<sequence>MSLQQVTDQTWGEVVGRDGLVLVDFWAPWCGPCRMIAPVLEEMAAEAGDKLTVAKLNVDDNPESAAANGVMSIPTLKLFKNGVEVDMIVGFRDKTQLKQWVEQHI</sequence>
<evidence type="ECO:0000256" key="2">
    <source>
        <dbReference type="ARBA" id="ARBA00020570"/>
    </source>
</evidence>
<organism evidence="12 13">
    <name type="scientific">Paenibacillus antri</name>
    <dbReference type="NCBI Taxonomy" id="2582848"/>
    <lineage>
        <taxon>Bacteria</taxon>
        <taxon>Bacillati</taxon>
        <taxon>Bacillota</taxon>
        <taxon>Bacilli</taxon>
        <taxon>Bacillales</taxon>
        <taxon>Paenibacillaceae</taxon>
        <taxon>Paenibacillus</taxon>
    </lineage>
</organism>
<dbReference type="NCBIfam" id="TIGR01068">
    <property type="entry name" value="thioredoxin"/>
    <property type="match status" value="1"/>
</dbReference>
<keyword evidence="13" id="KW-1185">Reference proteome</keyword>
<dbReference type="GO" id="GO:0015035">
    <property type="term" value="F:protein-disulfide reductase activity"/>
    <property type="evidence" value="ECO:0007669"/>
    <property type="project" value="UniProtKB-UniRule"/>
</dbReference>
<evidence type="ECO:0000256" key="8">
    <source>
        <dbReference type="PIRNR" id="PIRNR000077"/>
    </source>
</evidence>
<protein>
    <recommendedName>
        <fullName evidence="2 7">Thioredoxin</fullName>
    </recommendedName>
</protein>
<dbReference type="PANTHER" id="PTHR45663:SF11">
    <property type="entry name" value="GEO12009P1"/>
    <property type="match status" value="1"/>
</dbReference>
<evidence type="ECO:0000313" key="13">
    <source>
        <dbReference type="Proteomes" id="UP000309676"/>
    </source>
</evidence>
<proteinExistence type="inferred from homology"/>
<dbReference type="InterPro" id="IPR005746">
    <property type="entry name" value="Thioredoxin"/>
</dbReference>
<dbReference type="Pfam" id="PF00085">
    <property type="entry name" value="Thioredoxin"/>
    <property type="match status" value="1"/>
</dbReference>
<dbReference type="GO" id="GO:0045454">
    <property type="term" value="P:cell redox homeostasis"/>
    <property type="evidence" value="ECO:0007669"/>
    <property type="project" value="TreeGrafter"/>
</dbReference>
<dbReference type="PIRSF" id="PIRSF000077">
    <property type="entry name" value="Thioredoxin"/>
    <property type="match status" value="1"/>
</dbReference>
<gene>
    <name evidence="12" type="primary">trxA</name>
    <name evidence="12" type="ORF">FE782_25540</name>
</gene>
<dbReference type="CDD" id="cd02947">
    <property type="entry name" value="TRX_family"/>
    <property type="match status" value="1"/>
</dbReference>
<evidence type="ECO:0000313" key="12">
    <source>
        <dbReference type="EMBL" id="TLS49480.1"/>
    </source>
</evidence>
<evidence type="ECO:0000256" key="3">
    <source>
        <dbReference type="ARBA" id="ARBA00022448"/>
    </source>
</evidence>
<evidence type="ECO:0000259" key="11">
    <source>
        <dbReference type="PROSITE" id="PS51352"/>
    </source>
</evidence>
<dbReference type="Proteomes" id="UP000309676">
    <property type="component" value="Unassembled WGS sequence"/>
</dbReference>
<evidence type="ECO:0000256" key="6">
    <source>
        <dbReference type="ARBA" id="ARBA00023284"/>
    </source>
</evidence>
<dbReference type="FunFam" id="3.40.30.10:FF:000001">
    <property type="entry name" value="Thioredoxin"/>
    <property type="match status" value="1"/>
</dbReference>
<dbReference type="PANTHER" id="PTHR45663">
    <property type="entry name" value="GEO12009P1"/>
    <property type="match status" value="1"/>
</dbReference>
<evidence type="ECO:0000256" key="7">
    <source>
        <dbReference type="NCBIfam" id="TIGR01068"/>
    </source>
</evidence>
<dbReference type="GO" id="GO:0005829">
    <property type="term" value="C:cytosol"/>
    <property type="evidence" value="ECO:0007669"/>
    <property type="project" value="TreeGrafter"/>
</dbReference>
<dbReference type="InterPro" id="IPR013766">
    <property type="entry name" value="Thioredoxin_domain"/>
</dbReference>
<reference evidence="12 13" key="1">
    <citation type="submission" date="2019-05" db="EMBL/GenBank/DDBJ databases">
        <authorList>
            <person name="Narsing Rao M.P."/>
            <person name="Li W.J."/>
        </authorList>
    </citation>
    <scope>NUCLEOTIDE SEQUENCE [LARGE SCALE GENOMIC DNA]</scope>
    <source>
        <strain evidence="12 13">SYSU_K30003</strain>
    </source>
</reference>
<evidence type="ECO:0000256" key="9">
    <source>
        <dbReference type="PIRSR" id="PIRSR000077-1"/>
    </source>
</evidence>
<feature type="active site" description="Nucleophile" evidence="9">
    <location>
        <position position="33"/>
    </location>
</feature>
<keyword evidence="3" id="KW-0813">Transport</keyword>
<accession>A0A5R9G5T7</accession>
<dbReference type="RefSeq" id="WP_138197198.1">
    <property type="nucleotide sequence ID" value="NZ_VCIW01000021.1"/>
</dbReference>
<dbReference type="OrthoDB" id="9790390at2"/>
<dbReference type="AlphaFoldDB" id="A0A5R9G5T7"/>
<comment type="similarity">
    <text evidence="1 8">Belongs to the thioredoxin family.</text>
</comment>
<keyword evidence="5 10" id="KW-1015">Disulfide bond</keyword>
<evidence type="ECO:0000256" key="10">
    <source>
        <dbReference type="PIRSR" id="PIRSR000077-4"/>
    </source>
</evidence>
<feature type="active site" description="Nucleophile" evidence="9">
    <location>
        <position position="30"/>
    </location>
</feature>
<dbReference type="PROSITE" id="PS00194">
    <property type="entry name" value="THIOREDOXIN_1"/>
    <property type="match status" value="1"/>
</dbReference>
<dbReference type="InterPro" id="IPR036249">
    <property type="entry name" value="Thioredoxin-like_sf"/>
</dbReference>
<feature type="site" description="Deprotonates C-terminal active site Cys" evidence="9">
    <location>
        <position position="24"/>
    </location>
</feature>
<feature type="disulfide bond" description="Redox-active" evidence="10">
    <location>
        <begin position="30"/>
        <end position="33"/>
    </location>
</feature>
<dbReference type="SUPFAM" id="SSF52833">
    <property type="entry name" value="Thioredoxin-like"/>
    <property type="match status" value="1"/>
</dbReference>
<evidence type="ECO:0000256" key="4">
    <source>
        <dbReference type="ARBA" id="ARBA00022982"/>
    </source>
</evidence>
<dbReference type="InterPro" id="IPR017937">
    <property type="entry name" value="Thioredoxin_CS"/>
</dbReference>
<dbReference type="PRINTS" id="PR00421">
    <property type="entry name" value="THIOREDOXIN"/>
</dbReference>
<feature type="site" description="Contributes to redox potential value" evidence="9">
    <location>
        <position position="31"/>
    </location>
</feature>
<feature type="domain" description="Thioredoxin" evidence="11">
    <location>
        <begin position="1"/>
        <end position="105"/>
    </location>
</feature>
<comment type="caution">
    <text evidence="12">The sequence shown here is derived from an EMBL/GenBank/DDBJ whole genome shotgun (WGS) entry which is preliminary data.</text>
</comment>
<evidence type="ECO:0000256" key="1">
    <source>
        <dbReference type="ARBA" id="ARBA00008987"/>
    </source>
</evidence>
<evidence type="ECO:0000256" key="5">
    <source>
        <dbReference type="ARBA" id="ARBA00023157"/>
    </source>
</evidence>
<name>A0A5R9G5T7_9BACL</name>